<name>A0A1G8H566_9BACI</name>
<sequence length="250" mass="29027">MFRFYLILILCILLTSCSSSPSSDGRQSTQAEQTSFSLDHYTIQFETVKKTTAANKNGFFLHFTVRASDQSRNLVPASFSFMFPEQITDDMGNEYNRFQETIAKRDKTDHHILHVHQFYRGKPAPDSTRLYVTWQLKKESQTTVVFENVTKDMLPVTRDELTLQTLDLQDNQLTIRAEDMWDASGLTWRLLMDDENIRPLFSETDSDERSFHGQYRFAVTPASPYTLTAKRTSSPDMLTWEFPFVLTLDK</sequence>
<keyword evidence="1" id="KW-0732">Signal</keyword>
<feature type="chain" id="PRO_5039389117" evidence="1">
    <location>
        <begin position="22"/>
        <end position="250"/>
    </location>
</feature>
<dbReference type="EMBL" id="FNDK01000018">
    <property type="protein sequence ID" value="SDI01794.1"/>
    <property type="molecule type" value="Genomic_DNA"/>
</dbReference>
<dbReference type="AlphaFoldDB" id="A0A1G8H566"/>
<protein>
    <submittedName>
        <fullName evidence="2">Uncharacterized protein</fullName>
    </submittedName>
</protein>
<dbReference type="PROSITE" id="PS51257">
    <property type="entry name" value="PROKAR_LIPOPROTEIN"/>
    <property type="match status" value="1"/>
</dbReference>
<evidence type="ECO:0000313" key="2">
    <source>
        <dbReference type="EMBL" id="SDI01794.1"/>
    </source>
</evidence>
<feature type="signal peptide" evidence="1">
    <location>
        <begin position="1"/>
        <end position="21"/>
    </location>
</feature>
<keyword evidence="3" id="KW-1185">Reference proteome</keyword>
<organism evidence="2 3">
    <name type="scientific">Alteribacillus persepolensis</name>
    <dbReference type="NCBI Taxonomy" id="568899"/>
    <lineage>
        <taxon>Bacteria</taxon>
        <taxon>Bacillati</taxon>
        <taxon>Bacillota</taxon>
        <taxon>Bacilli</taxon>
        <taxon>Bacillales</taxon>
        <taxon>Bacillaceae</taxon>
        <taxon>Alteribacillus</taxon>
    </lineage>
</organism>
<reference evidence="3" key="1">
    <citation type="submission" date="2016-10" db="EMBL/GenBank/DDBJ databases">
        <authorList>
            <person name="Varghese N."/>
            <person name="Submissions S."/>
        </authorList>
    </citation>
    <scope>NUCLEOTIDE SEQUENCE [LARGE SCALE GENOMIC DNA]</scope>
    <source>
        <strain evidence="3">DSM 21632</strain>
    </source>
</reference>
<evidence type="ECO:0000313" key="3">
    <source>
        <dbReference type="Proteomes" id="UP000199163"/>
    </source>
</evidence>
<evidence type="ECO:0000256" key="1">
    <source>
        <dbReference type="SAM" id="SignalP"/>
    </source>
</evidence>
<accession>A0A1G8H566</accession>
<proteinExistence type="predicted"/>
<dbReference type="RefSeq" id="WP_091274894.1">
    <property type="nucleotide sequence ID" value="NZ_FNDK01000018.1"/>
</dbReference>
<gene>
    <name evidence="2" type="ORF">SAMN05192534_11859</name>
</gene>
<dbReference type="Proteomes" id="UP000199163">
    <property type="component" value="Unassembled WGS sequence"/>
</dbReference>